<dbReference type="PANTHER" id="PTHR34992:SF11">
    <property type="entry name" value="COPPER ACQUISITION FACTOR BIM1-LIKE DOMAIN-CONTAINING PROTEIN"/>
    <property type="match status" value="1"/>
</dbReference>
<dbReference type="STRING" id="246404.A0A507F3T0"/>
<evidence type="ECO:0000256" key="4">
    <source>
        <dbReference type="ARBA" id="ARBA00023136"/>
    </source>
</evidence>
<dbReference type="Pfam" id="PF20238">
    <property type="entry name" value="BIM1-like_dom"/>
    <property type="match status" value="1"/>
</dbReference>
<protein>
    <recommendedName>
        <fullName evidence="9">Copper acquisition factor BIM1-like domain-containing protein</fullName>
    </recommendedName>
</protein>
<keyword evidence="4" id="KW-0472">Membrane</keyword>
<dbReference type="InterPro" id="IPR046936">
    <property type="entry name" value="BIM1-like"/>
</dbReference>
<feature type="signal peptide" evidence="8">
    <location>
        <begin position="1"/>
        <end position="15"/>
    </location>
</feature>
<keyword evidence="11" id="KW-1185">Reference proteome</keyword>
<comment type="caution">
    <text evidence="10">The sequence shown here is derived from an EMBL/GenBank/DDBJ whole genome shotgun (WGS) entry which is preliminary data.</text>
</comment>
<evidence type="ECO:0000256" key="7">
    <source>
        <dbReference type="ARBA" id="ARBA00037868"/>
    </source>
</evidence>
<keyword evidence="3 8" id="KW-0732">Signal</keyword>
<evidence type="ECO:0000259" key="9">
    <source>
        <dbReference type="Pfam" id="PF20238"/>
    </source>
</evidence>
<evidence type="ECO:0000256" key="8">
    <source>
        <dbReference type="SAM" id="SignalP"/>
    </source>
</evidence>
<gene>
    <name evidence="10" type="ORF">CcCBS67573_g06592</name>
</gene>
<comment type="subcellular location">
    <subcellularLocation>
        <location evidence="1">Cell membrane</location>
    </subcellularLocation>
    <subcellularLocation>
        <location evidence="7">Endomembrane system</location>
        <topology evidence="7">Lipid-anchor</topology>
    </subcellularLocation>
</comment>
<dbReference type="CDD" id="cd21176">
    <property type="entry name" value="LPMO_auxiliary-like"/>
    <property type="match status" value="1"/>
</dbReference>
<sequence length="198" mass="19824">MQALALLLAASSAFAHFTISSPKSRKFDEDTENLGPCGNQVLGARSQFPITGGSIKGDLFHPTATANFSIVISNTDPTASQFGKVFVPIDGGKEATNVALKQGSFDSGSIDLSKVSGAVEGANATLQVVVTTTDGILYQCMDVTLSKDAAVAPAASSAAGTGNAAAASATGATTTTKSSAMGKGLGLLIAVASMLFVM</sequence>
<dbReference type="OrthoDB" id="2137276at2759"/>
<dbReference type="GO" id="GO:0005886">
    <property type="term" value="C:plasma membrane"/>
    <property type="evidence" value="ECO:0007669"/>
    <property type="project" value="UniProtKB-SubCell"/>
</dbReference>
<proteinExistence type="predicted"/>
<keyword evidence="6" id="KW-0449">Lipoprotein</keyword>
<evidence type="ECO:0000256" key="1">
    <source>
        <dbReference type="ARBA" id="ARBA00004236"/>
    </source>
</evidence>
<dbReference type="Proteomes" id="UP000320333">
    <property type="component" value="Unassembled WGS sequence"/>
</dbReference>
<name>A0A507F3T0_9FUNG</name>
<evidence type="ECO:0000256" key="2">
    <source>
        <dbReference type="ARBA" id="ARBA00022475"/>
    </source>
</evidence>
<feature type="domain" description="Copper acquisition factor BIM1-like" evidence="9">
    <location>
        <begin position="15"/>
        <end position="151"/>
    </location>
</feature>
<organism evidence="10 11">
    <name type="scientific">Chytriomyces confervae</name>
    <dbReference type="NCBI Taxonomy" id="246404"/>
    <lineage>
        <taxon>Eukaryota</taxon>
        <taxon>Fungi</taxon>
        <taxon>Fungi incertae sedis</taxon>
        <taxon>Chytridiomycota</taxon>
        <taxon>Chytridiomycota incertae sedis</taxon>
        <taxon>Chytridiomycetes</taxon>
        <taxon>Chytridiales</taxon>
        <taxon>Chytriomycetaceae</taxon>
        <taxon>Chytriomyces</taxon>
    </lineage>
</organism>
<reference evidence="10 11" key="1">
    <citation type="journal article" date="2019" name="Sci. Rep.">
        <title>Comparative genomics of chytrid fungi reveal insights into the obligate biotrophic and pathogenic lifestyle of Synchytrium endobioticum.</title>
        <authorList>
            <person name="van de Vossenberg B.T.L.H."/>
            <person name="Warris S."/>
            <person name="Nguyen H.D.T."/>
            <person name="van Gent-Pelzer M.P.E."/>
            <person name="Joly D.L."/>
            <person name="van de Geest H.C."/>
            <person name="Bonants P.J.M."/>
            <person name="Smith D.S."/>
            <person name="Levesque C.A."/>
            <person name="van der Lee T.A.J."/>
        </authorList>
    </citation>
    <scope>NUCLEOTIDE SEQUENCE [LARGE SCALE GENOMIC DNA]</scope>
    <source>
        <strain evidence="10 11">CBS 675.73</strain>
    </source>
</reference>
<keyword evidence="5" id="KW-0325">Glycoprotein</keyword>
<accession>A0A507F3T0</accession>
<evidence type="ECO:0000256" key="5">
    <source>
        <dbReference type="ARBA" id="ARBA00023180"/>
    </source>
</evidence>
<dbReference type="AlphaFoldDB" id="A0A507F3T0"/>
<dbReference type="PANTHER" id="PTHR34992">
    <property type="entry name" value="HYPHAL ANASTAMOSIS-7 PROTEIN"/>
    <property type="match status" value="1"/>
</dbReference>
<evidence type="ECO:0000313" key="10">
    <source>
        <dbReference type="EMBL" id="TPX70280.1"/>
    </source>
</evidence>
<dbReference type="EMBL" id="QEAP01000290">
    <property type="protein sequence ID" value="TPX70280.1"/>
    <property type="molecule type" value="Genomic_DNA"/>
</dbReference>
<keyword evidence="2" id="KW-1003">Cell membrane</keyword>
<feature type="chain" id="PRO_5021242548" description="Copper acquisition factor BIM1-like domain-containing protein" evidence="8">
    <location>
        <begin position="16"/>
        <end position="198"/>
    </location>
</feature>
<dbReference type="GO" id="GO:0012505">
    <property type="term" value="C:endomembrane system"/>
    <property type="evidence" value="ECO:0007669"/>
    <property type="project" value="UniProtKB-SubCell"/>
</dbReference>
<dbReference type="InterPro" id="IPR046530">
    <property type="entry name" value="BIM1-like_dom"/>
</dbReference>
<evidence type="ECO:0000313" key="11">
    <source>
        <dbReference type="Proteomes" id="UP000320333"/>
    </source>
</evidence>
<evidence type="ECO:0000256" key="3">
    <source>
        <dbReference type="ARBA" id="ARBA00022729"/>
    </source>
</evidence>
<evidence type="ECO:0000256" key="6">
    <source>
        <dbReference type="ARBA" id="ARBA00023288"/>
    </source>
</evidence>